<evidence type="ECO:0000313" key="3">
    <source>
        <dbReference type="Proteomes" id="UP000192775"/>
    </source>
</evidence>
<keyword evidence="3" id="KW-1185">Reference proteome</keyword>
<proteinExistence type="predicted"/>
<organism evidence="2 3">
    <name type="scientific">Cnuibacter physcomitrellae</name>
    <dbReference type="NCBI Taxonomy" id="1619308"/>
    <lineage>
        <taxon>Bacteria</taxon>
        <taxon>Bacillati</taxon>
        <taxon>Actinomycetota</taxon>
        <taxon>Actinomycetes</taxon>
        <taxon>Micrococcales</taxon>
        <taxon>Microbacteriaceae</taxon>
        <taxon>Cnuibacter</taxon>
    </lineage>
</organism>
<feature type="region of interest" description="Disordered" evidence="1">
    <location>
        <begin position="1"/>
        <end position="23"/>
    </location>
</feature>
<feature type="compositionally biased region" description="Basic and acidic residues" evidence="1">
    <location>
        <begin position="7"/>
        <end position="23"/>
    </location>
</feature>
<reference evidence="2 3" key="1">
    <citation type="submission" date="2017-04" db="EMBL/GenBank/DDBJ databases">
        <authorList>
            <person name="Afonso C.L."/>
            <person name="Miller P.J."/>
            <person name="Scott M.A."/>
            <person name="Spackman E."/>
            <person name="Goraichik I."/>
            <person name="Dimitrov K.M."/>
            <person name="Suarez D.L."/>
            <person name="Swayne D.E."/>
        </authorList>
    </citation>
    <scope>NUCLEOTIDE SEQUENCE [LARGE SCALE GENOMIC DNA]</scope>
    <source>
        <strain evidence="3">XA(T)</strain>
    </source>
</reference>
<dbReference type="EMBL" id="CP020715">
    <property type="protein sequence ID" value="ARJ05916.1"/>
    <property type="molecule type" value="Genomic_DNA"/>
</dbReference>
<dbReference type="AlphaFoldDB" id="A0A1X9LL29"/>
<dbReference type="KEGG" id="cphy:B5808_12290"/>
<dbReference type="STRING" id="1619308.B5808_12290"/>
<gene>
    <name evidence="2" type="ORF">B5808_12290</name>
</gene>
<accession>A0A1X9LL29</accession>
<name>A0A1X9LL29_9MICO</name>
<dbReference type="RefSeq" id="WP_085020054.1">
    <property type="nucleotide sequence ID" value="NZ_BMHD01000001.1"/>
</dbReference>
<sequence>MQQPGERGPEEHRARLDDGDDRVRDTLPLAPVFGLAGWDGPGMVHDWSFSGTRRVLAYARTILPAPALSGTPFDVQVHSLEGDVRHRVAELRMRWLARDSLRAGWERPVAALDPLPDRISAIPVEGSPEAFELWIAGPHWWAATTIGARTVVIEAHDVTIDLIGLERIGAAEVEDLLAERRRWLDGHRL</sequence>
<evidence type="ECO:0000256" key="1">
    <source>
        <dbReference type="SAM" id="MobiDB-lite"/>
    </source>
</evidence>
<protein>
    <submittedName>
        <fullName evidence="2">Uncharacterized protein</fullName>
    </submittedName>
</protein>
<evidence type="ECO:0000313" key="2">
    <source>
        <dbReference type="EMBL" id="ARJ05916.1"/>
    </source>
</evidence>
<dbReference type="Proteomes" id="UP000192775">
    <property type="component" value="Chromosome"/>
</dbReference>